<feature type="transmembrane region" description="Helical" evidence="1">
    <location>
        <begin position="54"/>
        <end position="72"/>
    </location>
</feature>
<protein>
    <submittedName>
        <fullName evidence="2">Uncharacterized protein</fullName>
    </submittedName>
</protein>
<reference evidence="2 3" key="1">
    <citation type="submission" date="2024-03" db="EMBL/GenBank/DDBJ databases">
        <title>Genome-scale model development and genomic sequencing of the oleaginous clade Lipomyces.</title>
        <authorList>
            <consortium name="Lawrence Berkeley National Laboratory"/>
            <person name="Czajka J.J."/>
            <person name="Han Y."/>
            <person name="Kim J."/>
            <person name="Mondo S.J."/>
            <person name="Hofstad B.A."/>
            <person name="Robles A."/>
            <person name="Haridas S."/>
            <person name="Riley R."/>
            <person name="LaButti K."/>
            <person name="Pangilinan J."/>
            <person name="Andreopoulos W."/>
            <person name="Lipzen A."/>
            <person name="Yan J."/>
            <person name="Wang M."/>
            <person name="Ng V."/>
            <person name="Grigoriev I.V."/>
            <person name="Spatafora J.W."/>
            <person name="Magnuson J.K."/>
            <person name="Baker S.E."/>
            <person name="Pomraning K.R."/>
        </authorList>
    </citation>
    <scope>NUCLEOTIDE SEQUENCE [LARGE SCALE GENOMIC DNA]</scope>
    <source>
        <strain evidence="2 3">Phaff 52-87</strain>
    </source>
</reference>
<gene>
    <name evidence="2" type="ORF">BZA70DRAFT_280422</name>
</gene>
<evidence type="ECO:0000256" key="1">
    <source>
        <dbReference type="SAM" id="Phobius"/>
    </source>
</evidence>
<name>A0ABR1F379_9ASCO</name>
<comment type="caution">
    <text evidence="2">The sequence shown here is derived from an EMBL/GenBank/DDBJ whole genome shotgun (WGS) entry which is preliminary data.</text>
</comment>
<dbReference type="Proteomes" id="UP001498771">
    <property type="component" value="Unassembled WGS sequence"/>
</dbReference>
<evidence type="ECO:0000313" key="3">
    <source>
        <dbReference type="Proteomes" id="UP001498771"/>
    </source>
</evidence>
<dbReference type="RefSeq" id="XP_064767322.1">
    <property type="nucleotide sequence ID" value="XM_064912951.1"/>
</dbReference>
<keyword evidence="1" id="KW-0812">Transmembrane</keyword>
<sequence length="73" mass="8527">MIMNSCIFLYFLQLVTIICYDSTYSLPFLLFYNNNLFSFIILHAAMSSRNKPNSIYNLLLFSIIHYSAIVSFP</sequence>
<dbReference type="EMBL" id="JBBJBU010000008">
    <property type="protein sequence ID" value="KAK7204289.1"/>
    <property type="molecule type" value="Genomic_DNA"/>
</dbReference>
<dbReference type="GeneID" id="90038463"/>
<organism evidence="2 3">
    <name type="scientific">Myxozyma melibiosi</name>
    <dbReference type="NCBI Taxonomy" id="54550"/>
    <lineage>
        <taxon>Eukaryota</taxon>
        <taxon>Fungi</taxon>
        <taxon>Dikarya</taxon>
        <taxon>Ascomycota</taxon>
        <taxon>Saccharomycotina</taxon>
        <taxon>Lipomycetes</taxon>
        <taxon>Lipomycetales</taxon>
        <taxon>Lipomycetaceae</taxon>
        <taxon>Myxozyma</taxon>
    </lineage>
</organism>
<evidence type="ECO:0000313" key="2">
    <source>
        <dbReference type="EMBL" id="KAK7204289.1"/>
    </source>
</evidence>
<keyword evidence="1" id="KW-0472">Membrane</keyword>
<accession>A0ABR1F379</accession>
<keyword evidence="3" id="KW-1185">Reference proteome</keyword>
<keyword evidence="1" id="KW-1133">Transmembrane helix</keyword>
<proteinExistence type="predicted"/>